<dbReference type="InParanoid" id="L7JT19"/>
<sequence length="542" mass="62739">MNNRIFWSMLDAFPCYFFSSLKDPDSRADSFARKSTELIGYNGIIQLEMEKHNKINVNLLGSSLVSIEDYKSFYGPFYSSIFDEIALLARDLKTKRISFISSTSRGGDITLMRQAQMRFYQLIGANVSWYVTIPVNTVSKIVKYKLRDVMESAVPEDTILQAQEIIDLENWTSMNVSRLWHNSVFKNTHIVIFDDLQTSGFVRYLREINPEAKIIFRSHIHMNAEMYLRNKAVTDVYNYITHNLEGIDLFVAQPMNTPIPQLGMHPIVYLSSSTDPLDGLNKTLSDTDRAYYTRIFRESCHEHTRKYFRFQSPYIIQTSSFDRLKGQKECIDAFRIIYDMISTRINDESDALYGLYLLIVGHGNIDDPEGTAVFNELVEYLNEQHNCAVRDRVLIVKIPPIEQILNVLIENARVALQLSQCDGFETRVTNCILKNVPAVVNNVGGLRLQVLENKTGYIVDRGDLQGVAHKVLYLLDNDSFRNGMIEYREYSFMFTTPFNVYGWLYICKVLVEGGVITEEDVFKQIIKKYFHKYAHEFLLKME</sequence>
<dbReference type="OrthoDB" id="937291at2759"/>
<dbReference type="InterPro" id="IPR052078">
    <property type="entry name" value="Trehalose_Metab_GTase"/>
</dbReference>
<name>L7JT19_TRAHO</name>
<dbReference type="PANTHER" id="PTHR47779:SF1">
    <property type="entry name" value="SYNTHASE (CCG-9), PUTATIVE (AFU_ORTHOLOGUE AFUA_3G12100)-RELATED"/>
    <property type="match status" value="1"/>
</dbReference>
<comment type="subunit">
    <text evidence="2">Homodimer.</text>
</comment>
<dbReference type="OMA" id="GKWIWRC"/>
<evidence type="ECO:0000313" key="9">
    <source>
        <dbReference type="EMBL" id="ELQ74623.1"/>
    </source>
</evidence>
<dbReference type="Proteomes" id="UP000011185">
    <property type="component" value="Unassembled WGS sequence"/>
</dbReference>
<evidence type="ECO:0000256" key="6">
    <source>
        <dbReference type="ARBA" id="ARBA00023277"/>
    </source>
</evidence>
<dbReference type="GO" id="GO:0033832">
    <property type="term" value="F:alpha,alpha-trehalose phosphorylase (configuration-retaining) activity"/>
    <property type="evidence" value="ECO:0007669"/>
    <property type="project" value="UniProtKB-EC"/>
</dbReference>
<evidence type="ECO:0000256" key="3">
    <source>
        <dbReference type="ARBA" id="ARBA00022526"/>
    </source>
</evidence>
<evidence type="ECO:0000256" key="5">
    <source>
        <dbReference type="ARBA" id="ARBA00022679"/>
    </source>
</evidence>
<feature type="domain" description="Trehalose synthase N-terminal" evidence="8">
    <location>
        <begin position="100"/>
        <end position="253"/>
    </location>
</feature>
<dbReference type="Pfam" id="PF00534">
    <property type="entry name" value="Glycos_transf_1"/>
    <property type="match status" value="1"/>
</dbReference>
<evidence type="ECO:0000313" key="10">
    <source>
        <dbReference type="Proteomes" id="UP000011185"/>
    </source>
</evidence>
<keyword evidence="10" id="KW-1185">Reference proteome</keyword>
<dbReference type="STRING" id="72359.L7JT19"/>
<dbReference type="AlphaFoldDB" id="L7JT19"/>
<evidence type="ECO:0000256" key="4">
    <source>
        <dbReference type="ARBA" id="ARBA00022676"/>
    </source>
</evidence>
<organism evidence="9 10">
    <name type="scientific">Trachipleistophora hominis</name>
    <name type="common">Microsporidian parasite</name>
    <dbReference type="NCBI Taxonomy" id="72359"/>
    <lineage>
        <taxon>Eukaryota</taxon>
        <taxon>Fungi</taxon>
        <taxon>Fungi incertae sedis</taxon>
        <taxon>Microsporidia</taxon>
        <taxon>Pleistophoridae</taxon>
        <taxon>Trachipleistophora</taxon>
    </lineage>
</organism>
<keyword evidence="6" id="KW-0119">Carbohydrate metabolism</keyword>
<dbReference type="HOGENOM" id="CLU_011001_0_0_1"/>
<reference evidence="9 10" key="1">
    <citation type="journal article" date="2012" name="PLoS Pathog.">
        <title>The genome of the obligate intracellular parasite Trachipleistophora hominis: new insights into microsporidian genome dynamics and reductive evolution.</title>
        <authorList>
            <person name="Heinz E."/>
            <person name="Williams T.A."/>
            <person name="Nakjang S."/>
            <person name="Noel C.J."/>
            <person name="Swan D.C."/>
            <person name="Goldberg A.V."/>
            <person name="Harris S.R."/>
            <person name="Weinmaier T."/>
            <person name="Markert S."/>
            <person name="Becher D."/>
            <person name="Bernhardt J."/>
            <person name="Dagan T."/>
            <person name="Hacker C."/>
            <person name="Lucocq J.M."/>
            <person name="Schweder T."/>
            <person name="Rattei T."/>
            <person name="Hall N."/>
            <person name="Hirt R.P."/>
            <person name="Embley T.M."/>
        </authorList>
    </citation>
    <scope>NUCLEOTIDE SEQUENCE [LARGE SCALE GENOMIC DNA]</scope>
</reference>
<evidence type="ECO:0000259" key="8">
    <source>
        <dbReference type="Pfam" id="PF21269"/>
    </source>
</evidence>
<evidence type="ECO:0000256" key="2">
    <source>
        <dbReference type="ARBA" id="ARBA00011738"/>
    </source>
</evidence>
<gene>
    <name evidence="9" type="ORF">THOM_2538</name>
</gene>
<keyword evidence="3" id="KW-0313">Glucose metabolism</keyword>
<keyword evidence="5 9" id="KW-0808">Transferase</keyword>
<proteinExistence type="inferred from homology"/>
<dbReference type="VEuPathDB" id="MicrosporidiaDB:THOM_2538"/>
<evidence type="ECO:0000259" key="7">
    <source>
        <dbReference type="Pfam" id="PF00534"/>
    </source>
</evidence>
<comment type="similarity">
    <text evidence="1">Belongs to the glycosyltransferase group 1 family. Glycosyltransferase 4 subfamily.</text>
</comment>
<dbReference type="EC" id="2.4.1.231" evidence="9"/>
<dbReference type="EC" id="2.4.1.57" evidence="9"/>
<dbReference type="SUPFAM" id="SSF53756">
    <property type="entry name" value="UDP-Glycosyltransferase/glycogen phosphorylase"/>
    <property type="match status" value="1"/>
</dbReference>
<dbReference type="PANTHER" id="PTHR47779">
    <property type="entry name" value="SYNTHASE (CCG-9), PUTATIVE (AFU_ORTHOLOGUE AFUA_3G12100)-RELATED"/>
    <property type="match status" value="1"/>
</dbReference>
<evidence type="ECO:0000256" key="1">
    <source>
        <dbReference type="ARBA" id="ARBA00009481"/>
    </source>
</evidence>
<dbReference type="GO" id="GO:0006006">
    <property type="term" value="P:glucose metabolic process"/>
    <property type="evidence" value="ECO:0007669"/>
    <property type="project" value="UniProtKB-KW"/>
</dbReference>
<dbReference type="InterPro" id="IPR049438">
    <property type="entry name" value="TreT_GT1"/>
</dbReference>
<protein>
    <submittedName>
        <fullName evidence="9">Glycosyltransferase</fullName>
        <ecNumber evidence="9">2.4.1.231</ecNumber>
        <ecNumber evidence="9">2.4.1.57</ecNumber>
    </submittedName>
</protein>
<dbReference type="Pfam" id="PF21269">
    <property type="entry name" value="TreT_GT1"/>
    <property type="match status" value="1"/>
</dbReference>
<feature type="domain" description="Glycosyl transferase family 1" evidence="7">
    <location>
        <begin position="311"/>
        <end position="487"/>
    </location>
</feature>
<dbReference type="Gene3D" id="3.40.50.2000">
    <property type="entry name" value="Glycogen Phosphorylase B"/>
    <property type="match status" value="2"/>
</dbReference>
<dbReference type="EMBL" id="JH994035">
    <property type="protein sequence ID" value="ELQ74623.1"/>
    <property type="molecule type" value="Genomic_DNA"/>
</dbReference>
<accession>L7JT19</accession>
<dbReference type="InterPro" id="IPR001296">
    <property type="entry name" value="Glyco_trans_1"/>
</dbReference>
<keyword evidence="4 9" id="KW-0328">Glycosyltransferase</keyword>